<accession>A0A385DV37</accession>
<proteinExistence type="predicted"/>
<dbReference type="GeneID" id="60322106"/>
<protein>
    <submittedName>
        <fullName evidence="1">Uncharacterized protein</fullName>
    </submittedName>
</protein>
<reference evidence="1 2" key="1">
    <citation type="submission" date="2018-07" db="EMBL/GenBank/DDBJ databases">
        <authorList>
            <person name="Butch N.M."/>
            <person name="Gantz K.M."/>
            <person name="Lawall C.L."/>
            <person name="Nguyen T.P."/>
            <person name="Will N.J."/>
            <person name="Reilly J.C."/>
            <person name="Williams K.C."/>
            <person name="Merlino C.O."/>
            <person name="McCann M.P."/>
            <person name="Lee-Soety J.Y."/>
            <person name="Garlena R.A."/>
            <person name="Russell D.A."/>
            <person name="Pope W.H."/>
            <person name="Jacobs-Se D."/>
            <person name="Hatfull G.F."/>
        </authorList>
    </citation>
    <scope>NUCLEOTIDE SEQUENCE [LARGE SCALE GENOMIC DNA]</scope>
</reference>
<sequence length="215" mass="24291">MTDHKTVHLSAGNGSVAALHIGSVTLGPPAGIDGPTGLVLDGAMQPLGYVTADGIDIKHDDDPDVAAWGGEKVRTLQDRRELSFSINLAHVDPTAWHALFGAPQWWTPEPTLRTATRDACAALRTLLRVLRSMLHVAALEACRRFADRLAWPWVNPLVARWIQLRHYPWRRLPGPTVRLWSADWKHMHTEHSRPEPLRRWLRRTTSYAWKVLRHG</sequence>
<evidence type="ECO:0000313" key="1">
    <source>
        <dbReference type="EMBL" id="AXQ63251.1"/>
    </source>
</evidence>
<name>A0A385DV37_9CAUD</name>
<gene>
    <name evidence="1" type="primary">77</name>
    <name evidence="1" type="ORF">SEA_COLLARD_77</name>
</gene>
<dbReference type="EMBL" id="MH651171">
    <property type="protein sequence ID" value="AXQ63251.1"/>
    <property type="molecule type" value="Genomic_DNA"/>
</dbReference>
<keyword evidence="2" id="KW-1185">Reference proteome</keyword>
<organism evidence="1 2">
    <name type="scientific">Mycobacterium phage Collard</name>
    <dbReference type="NCBI Taxonomy" id="2301704"/>
    <lineage>
        <taxon>Viruses</taxon>
        <taxon>Duplodnaviria</taxon>
        <taxon>Heunggongvirae</taxon>
        <taxon>Uroviricota</taxon>
        <taxon>Caudoviricetes</taxon>
        <taxon>Weiservirinae</taxon>
        <taxon>Kratiovirus</taxon>
        <taxon>Kratiovirus collard</taxon>
    </lineage>
</organism>
<evidence type="ECO:0000313" key="2">
    <source>
        <dbReference type="Proteomes" id="UP000264365"/>
    </source>
</evidence>
<dbReference type="KEGG" id="vg:60322106"/>
<dbReference type="RefSeq" id="YP_009950695.1">
    <property type="nucleotide sequence ID" value="NC_051593.1"/>
</dbReference>
<dbReference type="Proteomes" id="UP000264365">
    <property type="component" value="Segment"/>
</dbReference>